<keyword evidence="3" id="KW-1185">Reference proteome</keyword>
<name>A0ABS2TKF3_9ACTO</name>
<proteinExistence type="predicted"/>
<gene>
    <name evidence="2" type="ORF">JVW63_09975</name>
</gene>
<organism evidence="2 3">
    <name type="scientific">Flaviflexus equikiangi</name>
    <dbReference type="NCBI Taxonomy" id="2758573"/>
    <lineage>
        <taxon>Bacteria</taxon>
        <taxon>Bacillati</taxon>
        <taxon>Actinomycetota</taxon>
        <taxon>Actinomycetes</taxon>
        <taxon>Actinomycetales</taxon>
        <taxon>Actinomycetaceae</taxon>
        <taxon>Flaviflexus</taxon>
    </lineage>
</organism>
<evidence type="ECO:0000256" key="1">
    <source>
        <dbReference type="SAM" id="Phobius"/>
    </source>
</evidence>
<reference evidence="3" key="1">
    <citation type="submission" date="2021-02" db="EMBL/GenBank/DDBJ databases">
        <title>Leucobacter sp. CX169.</title>
        <authorList>
            <person name="Cheng Y."/>
        </authorList>
    </citation>
    <scope>NUCLEOTIDE SEQUENCE [LARGE SCALE GENOMIC DNA]</scope>
    <source>
        <strain evidence="3">JY899</strain>
    </source>
</reference>
<sequence>MTIDFFWPFGLVLLIIVAVAVTTGVFNRKRHERNRALAAERGWSYQAKMPGMARQVVSDVGGERSGRAFVGVFEGTTDRGVFYAGTAQWTEHHGSGENQSSETVRRKVVTMPIPLSAPRMRLEREGFLKNIFNRDLKTEWEEFNRAWIVTGEDPRFVSAVLTPTMQEWLMPIRVSYLLKPGWITVYADGRLEAADVDVLLPALTGFCDRITPFLWQDYRQ</sequence>
<dbReference type="EMBL" id="JAFFJS010000006">
    <property type="protein sequence ID" value="MBM9434021.1"/>
    <property type="molecule type" value="Genomic_DNA"/>
</dbReference>
<feature type="transmembrane region" description="Helical" evidence="1">
    <location>
        <begin position="6"/>
        <end position="26"/>
    </location>
</feature>
<keyword evidence="1" id="KW-0472">Membrane</keyword>
<accession>A0ABS2TKF3</accession>
<keyword evidence="1" id="KW-0812">Transmembrane</keyword>
<comment type="caution">
    <text evidence="2">The sequence shown here is derived from an EMBL/GenBank/DDBJ whole genome shotgun (WGS) entry which is preliminary data.</text>
</comment>
<evidence type="ECO:0000313" key="3">
    <source>
        <dbReference type="Proteomes" id="UP000705983"/>
    </source>
</evidence>
<dbReference type="Proteomes" id="UP000705983">
    <property type="component" value="Unassembled WGS sequence"/>
</dbReference>
<dbReference type="RefSeq" id="WP_182171609.1">
    <property type="nucleotide sequence ID" value="NZ_CP059676.1"/>
</dbReference>
<evidence type="ECO:0000313" key="2">
    <source>
        <dbReference type="EMBL" id="MBM9434021.1"/>
    </source>
</evidence>
<protein>
    <submittedName>
        <fullName evidence="2">Uncharacterized protein</fullName>
    </submittedName>
</protein>
<keyword evidence="1" id="KW-1133">Transmembrane helix</keyword>